<name>A0A6J7WTS3_9CAUD</name>
<gene>
    <name evidence="1" type="ORF">UFOVP247_150</name>
</gene>
<sequence length="46" mass="5468">MSDDKIEEFAIRVALGNNGGGWSTHYTEDQKEHWRQFVRDLIEEMK</sequence>
<organism evidence="1">
    <name type="scientific">uncultured Caudovirales phage</name>
    <dbReference type="NCBI Taxonomy" id="2100421"/>
    <lineage>
        <taxon>Viruses</taxon>
        <taxon>Duplodnaviria</taxon>
        <taxon>Heunggongvirae</taxon>
        <taxon>Uroviricota</taxon>
        <taxon>Caudoviricetes</taxon>
        <taxon>Peduoviridae</taxon>
        <taxon>Maltschvirus</taxon>
        <taxon>Maltschvirus maltsch</taxon>
    </lineage>
</organism>
<evidence type="ECO:0000313" key="1">
    <source>
        <dbReference type="EMBL" id="CAB5221376.1"/>
    </source>
</evidence>
<reference evidence="1" key="1">
    <citation type="submission" date="2020-05" db="EMBL/GenBank/DDBJ databases">
        <authorList>
            <person name="Chiriac C."/>
            <person name="Salcher M."/>
            <person name="Ghai R."/>
            <person name="Kavagutti S V."/>
        </authorList>
    </citation>
    <scope>NUCLEOTIDE SEQUENCE</scope>
</reference>
<dbReference type="EMBL" id="LR798288">
    <property type="protein sequence ID" value="CAB5221376.1"/>
    <property type="molecule type" value="Genomic_DNA"/>
</dbReference>
<protein>
    <submittedName>
        <fullName evidence="1">Uncharacterized protein</fullName>
    </submittedName>
</protein>
<accession>A0A6J7WTS3</accession>
<proteinExistence type="predicted"/>